<dbReference type="AlphaFoldDB" id="A0A7X2Z1E5"/>
<dbReference type="Pfam" id="PF01261">
    <property type="entry name" value="AP_endonuc_2"/>
    <property type="match status" value="1"/>
</dbReference>
<dbReference type="InterPro" id="IPR013022">
    <property type="entry name" value="Xyl_isomerase-like_TIM-brl"/>
</dbReference>
<dbReference type="InterPro" id="IPR036237">
    <property type="entry name" value="Xyl_isomerase-like_sf"/>
</dbReference>
<feature type="region of interest" description="Disordered" evidence="1">
    <location>
        <begin position="1"/>
        <end position="20"/>
    </location>
</feature>
<dbReference type="InterPro" id="IPR050312">
    <property type="entry name" value="IolE/XylAMocC-like"/>
</dbReference>
<gene>
    <name evidence="3" type="ORF">GNP95_11910</name>
</gene>
<reference evidence="3 4" key="1">
    <citation type="submission" date="2019-11" db="EMBL/GenBank/DDBJ databases">
        <title>Draft genome sequences of five Paenibacillus species of dairy origin.</title>
        <authorList>
            <person name="Olajide A.M."/>
            <person name="Chen S."/>
            <person name="Lapointe G."/>
        </authorList>
    </citation>
    <scope>NUCLEOTIDE SEQUENCE [LARGE SCALE GENOMIC DNA]</scope>
    <source>
        <strain evidence="3 4">12CR55</strain>
    </source>
</reference>
<dbReference type="OrthoDB" id="9815124at2"/>
<feature type="domain" description="Xylose isomerase-like TIM barrel" evidence="2">
    <location>
        <begin position="64"/>
        <end position="300"/>
    </location>
</feature>
<evidence type="ECO:0000313" key="3">
    <source>
        <dbReference type="EMBL" id="MUG45695.1"/>
    </source>
</evidence>
<evidence type="ECO:0000259" key="2">
    <source>
        <dbReference type="Pfam" id="PF01261"/>
    </source>
</evidence>
<proteinExistence type="predicted"/>
<sequence length="305" mass="34610">MQSRAARENTPDRSSQPWKRCTARMRQEWNKPLIQSDGDKQSSIRFSICTTGLKTMTIEQIAVKARGIGLQGVEIWRGHIEDYLNRGGTLGQLRVLLDSTQLQVPCISEYSYFTKGREAYQAELASLQYSAEWARALHCPRIRVFAGHVSSGKAAHDHWRMAAQGLQEARQICSVQGVSLAVEIHNNTLADTTDGLNRLLEPHEYEIELIYDGFNLCVDRLDPLPVLEHFYPLVSHVHFKDYHWNHEDWSKSIAVPVLQGDANHAAILGRLIALGYQGFISFEYFGSQALELTKQSLAELTEYMH</sequence>
<dbReference type="PANTHER" id="PTHR12110:SF41">
    <property type="entry name" value="INOSOSE DEHYDRATASE"/>
    <property type="match status" value="1"/>
</dbReference>
<organism evidence="3 4">
    <name type="scientific">Paenibacillus woosongensis</name>
    <dbReference type="NCBI Taxonomy" id="307580"/>
    <lineage>
        <taxon>Bacteria</taxon>
        <taxon>Bacillati</taxon>
        <taxon>Bacillota</taxon>
        <taxon>Bacilli</taxon>
        <taxon>Bacillales</taxon>
        <taxon>Paenibacillaceae</taxon>
        <taxon>Paenibacillus</taxon>
    </lineage>
</organism>
<accession>A0A7X2Z1E5</accession>
<evidence type="ECO:0000313" key="4">
    <source>
        <dbReference type="Proteomes" id="UP000447876"/>
    </source>
</evidence>
<dbReference type="Gene3D" id="3.20.20.150">
    <property type="entry name" value="Divalent-metal-dependent TIM barrel enzymes"/>
    <property type="match status" value="1"/>
</dbReference>
<dbReference type="SUPFAM" id="SSF51658">
    <property type="entry name" value="Xylose isomerase-like"/>
    <property type="match status" value="1"/>
</dbReference>
<protein>
    <submittedName>
        <fullName evidence="3">TIM barrel protein</fullName>
    </submittedName>
</protein>
<dbReference type="EMBL" id="WNZW01000003">
    <property type="protein sequence ID" value="MUG45695.1"/>
    <property type="molecule type" value="Genomic_DNA"/>
</dbReference>
<comment type="caution">
    <text evidence="3">The sequence shown here is derived from an EMBL/GenBank/DDBJ whole genome shotgun (WGS) entry which is preliminary data.</text>
</comment>
<name>A0A7X2Z1E5_9BACL</name>
<feature type="compositionally biased region" description="Basic and acidic residues" evidence="1">
    <location>
        <begin position="1"/>
        <end position="11"/>
    </location>
</feature>
<dbReference type="Proteomes" id="UP000447876">
    <property type="component" value="Unassembled WGS sequence"/>
</dbReference>
<dbReference type="PANTHER" id="PTHR12110">
    <property type="entry name" value="HYDROXYPYRUVATE ISOMERASE"/>
    <property type="match status" value="1"/>
</dbReference>
<evidence type="ECO:0000256" key="1">
    <source>
        <dbReference type="SAM" id="MobiDB-lite"/>
    </source>
</evidence>